<dbReference type="PANTHER" id="PTHR45947">
    <property type="entry name" value="SULFOQUINOVOSYL TRANSFERASE SQD2"/>
    <property type="match status" value="1"/>
</dbReference>
<proteinExistence type="predicted"/>
<dbReference type="InterPro" id="IPR001296">
    <property type="entry name" value="Glyco_trans_1"/>
</dbReference>
<sequence>MTWSQVPDRHDPRAEHPTAGTRLRIVIGAETFPPDVNGAARFTHRLATGLAARGHQVHVVAPSQKGKAYTEDMDGLIVHRVRAYRTGFHPTFRLATPWQSRRALAPLLAEIKPDVVHVQSHFLVTRALIGLATRMGIPLVATNHFMPENLFGHVHVPGWLRNSASKLAWWDLIRQFSRSRMITAPTPRAVQLLTDNGLTKPAMAISCGIDLERYRGRKVITDPTARTVLFVGRLDEEKHVHELLRALPLIPAELNVRADIVGDGSLKGALEALADQLGIRDRVRFRGFVSEEELLDAYTGCDAFCMPGIAELQSLATMEAMAAGKPVVAADAMALPHLARPGRNGWLFPPGNVPTLAARLTQLFSDDAERERMGKESLEIISKHGVDSTLATFEQVYADVMGDKQRPTRLADRNRAEVEPRLPEQQAERAVRERSA</sequence>
<dbReference type="SUPFAM" id="SSF53756">
    <property type="entry name" value="UDP-Glycosyltransferase/glycogen phosphorylase"/>
    <property type="match status" value="1"/>
</dbReference>
<accession>A0ABR6BTU7</accession>
<evidence type="ECO:0000259" key="4">
    <source>
        <dbReference type="Pfam" id="PF00534"/>
    </source>
</evidence>
<feature type="domain" description="Glycosyltransferase subfamily 4-like N-terminal" evidence="5">
    <location>
        <begin position="36"/>
        <end position="213"/>
    </location>
</feature>
<dbReference type="EMBL" id="JACJID010000006">
    <property type="protein sequence ID" value="MBA8930343.1"/>
    <property type="molecule type" value="Genomic_DNA"/>
</dbReference>
<feature type="domain" description="Glycosyl transferase family 1" evidence="4">
    <location>
        <begin position="222"/>
        <end position="376"/>
    </location>
</feature>
<evidence type="ECO:0000256" key="1">
    <source>
        <dbReference type="ARBA" id="ARBA00022676"/>
    </source>
</evidence>
<dbReference type="RefSeq" id="WP_025354902.1">
    <property type="nucleotide sequence ID" value="NZ_BAAABQ010000025.1"/>
</dbReference>
<keyword evidence="2" id="KW-0808">Transferase</keyword>
<name>A0ABR6BTU7_9PSEU</name>
<dbReference type="Pfam" id="PF13439">
    <property type="entry name" value="Glyco_transf_4"/>
    <property type="match status" value="1"/>
</dbReference>
<dbReference type="InterPro" id="IPR028098">
    <property type="entry name" value="Glyco_trans_4-like_N"/>
</dbReference>
<evidence type="ECO:0000313" key="7">
    <source>
        <dbReference type="Proteomes" id="UP000517916"/>
    </source>
</evidence>
<dbReference type="PANTHER" id="PTHR45947:SF3">
    <property type="entry name" value="SULFOQUINOVOSYL TRANSFERASE SQD2"/>
    <property type="match status" value="1"/>
</dbReference>
<evidence type="ECO:0000259" key="5">
    <source>
        <dbReference type="Pfam" id="PF13439"/>
    </source>
</evidence>
<dbReference type="Proteomes" id="UP000517916">
    <property type="component" value="Unassembled WGS sequence"/>
</dbReference>
<dbReference type="Pfam" id="PF00534">
    <property type="entry name" value="Glycos_transf_1"/>
    <property type="match status" value="1"/>
</dbReference>
<evidence type="ECO:0000256" key="3">
    <source>
        <dbReference type="SAM" id="MobiDB-lite"/>
    </source>
</evidence>
<organism evidence="6 7">
    <name type="scientific">Kutzneria viridogrisea</name>
    <dbReference type="NCBI Taxonomy" id="47990"/>
    <lineage>
        <taxon>Bacteria</taxon>
        <taxon>Bacillati</taxon>
        <taxon>Actinomycetota</taxon>
        <taxon>Actinomycetes</taxon>
        <taxon>Pseudonocardiales</taxon>
        <taxon>Pseudonocardiaceae</taxon>
        <taxon>Kutzneria</taxon>
    </lineage>
</organism>
<feature type="region of interest" description="Disordered" evidence="3">
    <location>
        <begin position="402"/>
        <end position="436"/>
    </location>
</feature>
<evidence type="ECO:0000313" key="6">
    <source>
        <dbReference type="EMBL" id="MBA8930343.1"/>
    </source>
</evidence>
<gene>
    <name evidence="6" type="ORF">BC739_007576</name>
</gene>
<evidence type="ECO:0000256" key="2">
    <source>
        <dbReference type="ARBA" id="ARBA00022679"/>
    </source>
</evidence>
<dbReference type="Gene3D" id="3.40.50.2000">
    <property type="entry name" value="Glycogen Phosphorylase B"/>
    <property type="match status" value="2"/>
</dbReference>
<dbReference type="InterPro" id="IPR050194">
    <property type="entry name" value="Glycosyltransferase_grp1"/>
</dbReference>
<keyword evidence="7" id="KW-1185">Reference proteome</keyword>
<keyword evidence="1" id="KW-0328">Glycosyltransferase</keyword>
<protein>
    <submittedName>
        <fullName evidence="6">Glycosyltransferase involved in cell wall biosynthesis</fullName>
    </submittedName>
</protein>
<comment type="caution">
    <text evidence="6">The sequence shown here is derived from an EMBL/GenBank/DDBJ whole genome shotgun (WGS) entry which is preliminary data.</text>
</comment>
<reference evidence="6 7" key="1">
    <citation type="submission" date="2020-08" db="EMBL/GenBank/DDBJ databases">
        <title>Genomic Encyclopedia of Archaeal and Bacterial Type Strains, Phase II (KMG-II): from individual species to whole genera.</title>
        <authorList>
            <person name="Goeker M."/>
        </authorList>
    </citation>
    <scope>NUCLEOTIDE SEQUENCE [LARGE SCALE GENOMIC DNA]</scope>
    <source>
        <strain evidence="6 7">DSM 43850</strain>
    </source>
</reference>